<evidence type="ECO:0000256" key="2">
    <source>
        <dbReference type="ARBA" id="ARBA00022553"/>
    </source>
</evidence>
<feature type="region of interest" description="C-terminal hotdog fold" evidence="5">
    <location>
        <begin position="1244"/>
        <end position="1397"/>
    </location>
</feature>
<dbReference type="EMBL" id="JX232185">
    <property type="protein sequence ID" value="AGI60155.1"/>
    <property type="molecule type" value="mRNA"/>
</dbReference>
<dbReference type="InterPro" id="IPR049900">
    <property type="entry name" value="PKS_mFAS_DH"/>
</dbReference>
<dbReference type="PROSITE" id="PS50075">
    <property type="entry name" value="CARRIER"/>
    <property type="match status" value="2"/>
</dbReference>
<dbReference type="InterPro" id="IPR016036">
    <property type="entry name" value="Malonyl_transacylase_ACP-bd"/>
</dbReference>
<feature type="region of interest" description="Disordered" evidence="6">
    <location>
        <begin position="1528"/>
        <end position="1594"/>
    </location>
</feature>
<dbReference type="SUPFAM" id="SSF47336">
    <property type="entry name" value="ACP-like"/>
    <property type="match status" value="2"/>
</dbReference>
<evidence type="ECO:0000259" key="8">
    <source>
        <dbReference type="PROSITE" id="PS52004"/>
    </source>
</evidence>
<dbReference type="CDD" id="cd00833">
    <property type="entry name" value="PKS"/>
    <property type="match status" value="1"/>
</dbReference>
<dbReference type="PANTHER" id="PTHR43775">
    <property type="entry name" value="FATTY ACID SYNTHASE"/>
    <property type="match status" value="1"/>
</dbReference>
<dbReference type="SMART" id="SM00827">
    <property type="entry name" value="PKS_AT"/>
    <property type="match status" value="1"/>
</dbReference>
<gene>
    <name evidence="10" type="primary">PKS2</name>
</gene>
<evidence type="ECO:0000256" key="6">
    <source>
        <dbReference type="SAM" id="MobiDB-lite"/>
    </source>
</evidence>
<dbReference type="InterPro" id="IPR049551">
    <property type="entry name" value="PKS_DH_C"/>
</dbReference>
<feature type="domain" description="Carrier" evidence="7">
    <location>
        <begin position="1457"/>
        <end position="1531"/>
    </location>
</feature>
<dbReference type="InterPro" id="IPR014030">
    <property type="entry name" value="Ketoacyl_synth_N"/>
</dbReference>
<dbReference type="InterPro" id="IPR016035">
    <property type="entry name" value="Acyl_Trfase/lysoPLipase"/>
</dbReference>
<keyword evidence="4" id="KW-0511">Multifunctional enzyme</keyword>
<evidence type="ECO:0000256" key="5">
    <source>
        <dbReference type="PROSITE-ProRule" id="PRU01363"/>
    </source>
</evidence>
<evidence type="ECO:0000256" key="4">
    <source>
        <dbReference type="ARBA" id="ARBA00023268"/>
    </source>
</evidence>
<feature type="domain" description="PKS/mFAS DH" evidence="9">
    <location>
        <begin position="1053"/>
        <end position="1397"/>
    </location>
</feature>
<evidence type="ECO:0000313" key="10">
    <source>
        <dbReference type="EMBL" id="AGI60155.1"/>
    </source>
</evidence>
<feature type="compositionally biased region" description="Polar residues" evidence="6">
    <location>
        <begin position="1550"/>
        <end position="1565"/>
    </location>
</feature>
<dbReference type="SUPFAM" id="SSF55048">
    <property type="entry name" value="Probable ACP-binding domain of malonyl-CoA ACP transacylase"/>
    <property type="match status" value="1"/>
</dbReference>
<keyword evidence="3" id="KW-0808">Transferase</keyword>
<dbReference type="InterPro" id="IPR029058">
    <property type="entry name" value="AB_hydrolase_fold"/>
</dbReference>
<dbReference type="Pfam" id="PF02801">
    <property type="entry name" value="Ketoacyl-synt_C"/>
    <property type="match status" value="1"/>
</dbReference>
<dbReference type="InterPro" id="IPR036736">
    <property type="entry name" value="ACP-like_sf"/>
</dbReference>
<evidence type="ECO:0000259" key="7">
    <source>
        <dbReference type="PROSITE" id="PS50075"/>
    </source>
</evidence>
<proteinExistence type="evidence at transcript level"/>
<dbReference type="Pfam" id="PF14765">
    <property type="entry name" value="PS-DH"/>
    <property type="match status" value="1"/>
</dbReference>
<reference evidence="10" key="1">
    <citation type="journal article" date="2014" name="Mycobiology">
        <title>Three New Non-reducing Polyketide Synthase Genes from the Lichen-Forming Fungus Usnea longissima.</title>
        <authorList>
            <person name="Wang Y."/>
            <person name="Wang J."/>
            <person name="Cheong Y.H."/>
            <person name="Hur J.S."/>
        </authorList>
    </citation>
    <scope>NUCLEOTIDE SEQUENCE</scope>
</reference>
<dbReference type="InterPro" id="IPR016039">
    <property type="entry name" value="Thiolase-like"/>
</dbReference>
<feature type="domain" description="Ketosynthase family 3 (KS3)" evidence="8">
    <location>
        <begin position="353"/>
        <end position="730"/>
    </location>
</feature>
<organism evidence="10">
    <name type="scientific">Dolichousnea longissima</name>
    <dbReference type="NCBI Taxonomy" id="281306"/>
    <lineage>
        <taxon>Eukaryota</taxon>
        <taxon>Fungi</taxon>
        <taxon>Dikarya</taxon>
        <taxon>Ascomycota</taxon>
        <taxon>Pezizomycotina</taxon>
        <taxon>Lecanoromycetes</taxon>
        <taxon>OSLEUM clade</taxon>
        <taxon>Lecanoromycetidae</taxon>
        <taxon>Lecanorales</taxon>
        <taxon>Lecanorineae</taxon>
        <taxon>Parmeliaceae</taxon>
        <taxon>Dolichousnea</taxon>
    </lineage>
</organism>
<dbReference type="GO" id="GO:0044550">
    <property type="term" value="P:secondary metabolite biosynthetic process"/>
    <property type="evidence" value="ECO:0007669"/>
    <property type="project" value="TreeGrafter"/>
</dbReference>
<dbReference type="Gene3D" id="3.30.70.3290">
    <property type="match status" value="1"/>
</dbReference>
<evidence type="ECO:0000259" key="9">
    <source>
        <dbReference type="PROSITE" id="PS52019"/>
    </source>
</evidence>
<dbReference type="PROSITE" id="PS52019">
    <property type="entry name" value="PKS_MFAS_DH"/>
    <property type="match status" value="1"/>
</dbReference>
<dbReference type="Pfam" id="PF00109">
    <property type="entry name" value="ketoacyl-synt"/>
    <property type="match status" value="2"/>
</dbReference>
<evidence type="ECO:0000256" key="3">
    <source>
        <dbReference type="ARBA" id="ARBA00022679"/>
    </source>
</evidence>
<dbReference type="InterPro" id="IPR009081">
    <property type="entry name" value="PP-bd_ACP"/>
</dbReference>
<dbReference type="InterPro" id="IPR001227">
    <property type="entry name" value="Ac_transferase_dom_sf"/>
</dbReference>
<feature type="region of interest" description="N-terminal hotdog fold" evidence="5">
    <location>
        <begin position="1053"/>
        <end position="1216"/>
    </location>
</feature>
<dbReference type="Gene3D" id="3.40.47.10">
    <property type="match status" value="2"/>
</dbReference>
<dbReference type="Gene3D" id="3.40.50.1820">
    <property type="entry name" value="alpha/beta hydrolase"/>
    <property type="match status" value="1"/>
</dbReference>
<sequence>MAHESIGEALQDENGNGEACSVLFGPQGTMTLKSMLEIRNLLQENPDLDFLSRTISELPSLWPIISDSWPDLGHTPAERRLSELCQFFQGGPTLTFLEPTNNILLSPLTVISQIVEFWKLSHGIHNALSPESTLQDVQGFCLGFLTATAVSCSRNERQFRVLASKAAYISCISDARTATVTTPECDLALLMSDLAKSNMYAMPLAPRGRWHHRDNFQGLQAILTLCQRDERFRFPNADALHNSLLSNINGETIKHGELHGIALQSILTEQSRWDLVFDTSLHAMKARNIDIRYISIGEKVIVPRAINGFSSPESAEALANHNEYPHASSHVTPSQKNQAVSNWPVYEAASLPESAVAIIGMACRYPDADSMEEFWDLIEAGKCVVREFPEDRFKPSELCREPKGPFWGGYLRQPDVFDHKFFGISGREAKSMDPQQRPTTTMIVTLLHILRTLFRFGNFEIVHQRSYKSSLWMERTLDHNRHGLLSLSRRYPYCLQDCSIALAGGVCAMTSSRMTQNLIGAGFLSPTGGSKAFDAGADGYCRAEGAGLVVLRSLRDAVRHGDSILGVITGSAVNQGSNNSSIFVPDDESQRSLYDKALAMSRTVPADVSYIEAHGTGTQVGDPVEFKSIRETFGGLHRQDEVFVGSVKDNIGHTEASSGVASLLKTILMMQKKTIPKQASFTRLNPKIEPLGRDRVVIPMQSRQWKAGRRIALINNYGAGGNNAALVLQEALSKSPALSPKAFSPQLSDFPIFISGQSSQAIQSYCDRLRDFLSRKDANDSLADVAYNLAIKQNRDFQKSLVFTSTSIQDLSSRLKQVASDATELRDSPDHKPTVVLCFGGQDGNLAHISKGLYDNCVLLQRHIAECDLVCTEELSLPSLLPAIFDPQPIKDIVTLHCILFSIQYACAKSWLESGLKVEKIIGHSFGQLTALCVAGSLSLFEAVRLISERARLIETHCGSRKGLMLAVEGPDVDDLLYLAEQQCRQFSADIACYNGPRSFVIAGDDASILAIEKASEVLPTRFRHKRLDNSHAFHSQLLDGIIPGLLQAAGELRFEAPTIPIEACSNEDDWYKITAEKIARHTRMPVHFMDAVRRIEQRVNGSIIWLEAGSGSPIIPLIKRAATSHPPSHQHVYIPTSLRNSDSQKNLAKAICHLWSNGVRSQFWPFHGCQSSSYSWINLPPYQFSKTSHWLDYKPKASVWETPTAAPATSQFPSPAPLSAISPFRALKSLILQRCHEIERSSMSIGFKGPTAYQAMRRVVTYLDYYHGIRSIYTLGSEAIAHVSLPPSRPSNMGATFCDPILIDSFTQVSGILANCFCLDEDGQMWVCNFIGDITFTQRFIESGRKEHSWIAYSKYERTSPKRLQCDIFVLEPQSDEIVLTIMSIEFQKVSIKSLSKILSRLNSPKNPVHDSAPNASSDGIQTDRPSHEIGQAATVRQQVENEQPNRTTDTIENPSESLQKVKEMLNDILEIPLEDISSGSILEDLNIDSLLATEIFTELSTRFKVSISHSDFATITDVRGLAQLIPSQGIPNSSPSSNSISTYQSSTKQASPSPSPNSISTYQSSTKHASSSPSPTSSSTDNSSTTHAAATHQPVLKIKEMLSDVLETPLKEISSVSILEDLGVDSLLATEIFTEMNKRFNVLISHSDFATVTDVQGLAQLISSPSPPSTSISAKQPNNSSTQIDMETIIYGERHGTHLSADIYYPNGLGDTQRSLPIALMIHGGGHVISTRKDIRDDQTQILLNAGFLPVSVDYRLCPEITISEGPMRDVCDAFYWPPRYSSQWR</sequence>
<keyword evidence="2" id="KW-0597">Phosphoprotein</keyword>
<dbReference type="InterPro" id="IPR014031">
    <property type="entry name" value="Ketoacyl_synth_C"/>
</dbReference>
<dbReference type="SUPFAM" id="SSF52151">
    <property type="entry name" value="FabD/lysophospholipase-like"/>
    <property type="match status" value="1"/>
</dbReference>
<dbReference type="SUPFAM" id="SSF53474">
    <property type="entry name" value="alpha/beta-Hydrolases"/>
    <property type="match status" value="1"/>
</dbReference>
<feature type="compositionally biased region" description="Low complexity" evidence="6">
    <location>
        <begin position="1566"/>
        <end position="1594"/>
    </location>
</feature>
<accession>S4UCP9</accession>
<dbReference type="InterPro" id="IPR032821">
    <property type="entry name" value="PKS_assoc"/>
</dbReference>
<dbReference type="Pfam" id="PF16197">
    <property type="entry name" value="KAsynt_C_assoc"/>
    <property type="match status" value="1"/>
</dbReference>
<feature type="active site" description="Proton acceptor; for dehydratase activity" evidence="5">
    <location>
        <position position="1088"/>
    </location>
</feature>
<name>S4UCP9_9LECA</name>
<feature type="domain" description="Carrier" evidence="7">
    <location>
        <begin position="1591"/>
        <end position="1668"/>
    </location>
</feature>
<feature type="compositionally biased region" description="Low complexity" evidence="6">
    <location>
        <begin position="1529"/>
        <end position="1549"/>
    </location>
</feature>
<dbReference type="GO" id="GO:0006633">
    <property type="term" value="P:fatty acid biosynthetic process"/>
    <property type="evidence" value="ECO:0007669"/>
    <property type="project" value="TreeGrafter"/>
</dbReference>
<dbReference type="Pfam" id="PF00698">
    <property type="entry name" value="Acyl_transf_1"/>
    <property type="match status" value="1"/>
</dbReference>
<dbReference type="Gene3D" id="1.10.1200.10">
    <property type="entry name" value="ACP-like"/>
    <property type="match status" value="2"/>
</dbReference>
<dbReference type="GO" id="GO:0004312">
    <property type="term" value="F:fatty acid synthase activity"/>
    <property type="evidence" value="ECO:0007669"/>
    <property type="project" value="TreeGrafter"/>
</dbReference>
<dbReference type="Pfam" id="PF16073">
    <property type="entry name" value="SAT"/>
    <property type="match status" value="1"/>
</dbReference>
<keyword evidence="1" id="KW-0596">Phosphopantetheine</keyword>
<feature type="active site" description="Proton donor; for dehydratase activity" evidence="5">
    <location>
        <position position="1305"/>
    </location>
</feature>
<dbReference type="InterPro" id="IPR014043">
    <property type="entry name" value="Acyl_transferase_dom"/>
</dbReference>
<evidence type="ECO:0000256" key="1">
    <source>
        <dbReference type="ARBA" id="ARBA00022450"/>
    </source>
</evidence>
<dbReference type="PROSITE" id="PS52004">
    <property type="entry name" value="KS3_2"/>
    <property type="match status" value="1"/>
</dbReference>
<dbReference type="InterPro" id="IPR050091">
    <property type="entry name" value="PKS_NRPS_Biosynth_Enz"/>
</dbReference>
<dbReference type="Gene3D" id="3.40.366.10">
    <property type="entry name" value="Malonyl-Coenzyme A Acyl Carrier Protein, domain 2"/>
    <property type="match status" value="2"/>
</dbReference>
<dbReference type="SUPFAM" id="SSF53901">
    <property type="entry name" value="Thiolase-like"/>
    <property type="match status" value="2"/>
</dbReference>
<dbReference type="Gene3D" id="3.10.129.110">
    <property type="entry name" value="Polyketide synthase dehydratase"/>
    <property type="match status" value="1"/>
</dbReference>
<dbReference type="SMART" id="SM00825">
    <property type="entry name" value="PKS_KS"/>
    <property type="match status" value="1"/>
</dbReference>
<dbReference type="Pfam" id="PF00550">
    <property type="entry name" value="PP-binding"/>
    <property type="match status" value="2"/>
</dbReference>
<dbReference type="InterPro" id="IPR032088">
    <property type="entry name" value="SAT"/>
</dbReference>
<dbReference type="PANTHER" id="PTHR43775:SF21">
    <property type="entry name" value="NON-REDUCING POLYKETIDE SYNTHASE AUSA-RELATED"/>
    <property type="match status" value="1"/>
</dbReference>
<dbReference type="InterPro" id="IPR042104">
    <property type="entry name" value="PKS_dehydratase_sf"/>
</dbReference>
<dbReference type="InterPro" id="IPR020841">
    <property type="entry name" value="PKS_Beta-ketoAc_synthase_dom"/>
</dbReference>
<feature type="region of interest" description="Disordered" evidence="6">
    <location>
        <begin position="1404"/>
        <end position="1427"/>
    </location>
</feature>
<protein>
    <submittedName>
        <fullName evidence="10">Type I polyketide synthase PKS2</fullName>
    </submittedName>
</protein>